<name>A0AAV5C7A5_ELECO</name>
<evidence type="ECO:0000256" key="1">
    <source>
        <dbReference type="ARBA" id="ARBA00004162"/>
    </source>
</evidence>
<feature type="compositionally biased region" description="Basic and acidic residues" evidence="6">
    <location>
        <begin position="108"/>
        <end position="148"/>
    </location>
</feature>
<reference evidence="8" key="1">
    <citation type="journal article" date="2018" name="DNA Res.">
        <title>Multiple hybrid de novo genome assembly of finger millet, an orphan allotetraploid crop.</title>
        <authorList>
            <person name="Hatakeyama M."/>
            <person name="Aluri S."/>
            <person name="Balachadran M.T."/>
            <person name="Sivarajan S.R."/>
            <person name="Patrignani A."/>
            <person name="Gruter S."/>
            <person name="Poveda L."/>
            <person name="Shimizu-Inatsugi R."/>
            <person name="Baeten J."/>
            <person name="Francoijs K.J."/>
            <person name="Nataraja K.N."/>
            <person name="Reddy Y.A.N."/>
            <person name="Phadnis S."/>
            <person name="Ravikumar R.L."/>
            <person name="Schlapbach R."/>
            <person name="Sreeman S.M."/>
            <person name="Shimizu K.K."/>
        </authorList>
    </citation>
    <scope>NUCLEOTIDE SEQUENCE</scope>
</reference>
<keyword evidence="2" id="KW-0472">Membrane</keyword>
<evidence type="ECO:0000259" key="7">
    <source>
        <dbReference type="PROSITE" id="PS01031"/>
    </source>
</evidence>
<comment type="caution">
    <text evidence="8">The sequence shown here is derived from an EMBL/GenBank/DDBJ whole genome shotgun (WGS) entry which is preliminary data.</text>
</comment>
<feature type="domain" description="SHSP" evidence="7">
    <location>
        <begin position="12"/>
        <end position="117"/>
    </location>
</feature>
<dbReference type="Proteomes" id="UP001054889">
    <property type="component" value="Unassembled WGS sequence"/>
</dbReference>
<dbReference type="InterPro" id="IPR008978">
    <property type="entry name" value="HSP20-like_chaperone"/>
</dbReference>
<dbReference type="PROSITE" id="PS01031">
    <property type="entry name" value="SHSP"/>
    <property type="match status" value="1"/>
</dbReference>
<evidence type="ECO:0000256" key="5">
    <source>
        <dbReference type="RuleBase" id="RU003616"/>
    </source>
</evidence>
<comment type="similarity">
    <text evidence="4 5">Belongs to the small heat shock protein (HSP20) family.</text>
</comment>
<sequence>MANGRQAPAAEQPRDGEFDPVYEWLDDGGSYLLRLDLAGFNKEDFRVHVDAAGRLTVISQQGRAPRLHKAFQLPNTANLDGITGRFDGAVLTLTVPKQQQPDAVAPTHTKEKEAAVGEPKHLQEDKTLAPKVAHAEAKETDRRVEAEKASLTTRGKGEEEKDKRKAEAAAPSEKEANGARRDDQEEKATSADHRAYVAREAARRIEAARAKVAEARAAAERTGGQWKERTAAEGLKWAETIGQKKEVIATAVAAFTFGVFVSQAFGRR</sequence>
<dbReference type="GO" id="GO:0005886">
    <property type="term" value="C:plasma membrane"/>
    <property type="evidence" value="ECO:0007669"/>
    <property type="project" value="UniProtKB-SubCell"/>
</dbReference>
<dbReference type="PANTHER" id="PTHR43670">
    <property type="entry name" value="HEAT SHOCK PROTEIN 26"/>
    <property type="match status" value="1"/>
</dbReference>
<dbReference type="EMBL" id="BQKI01000004">
    <property type="protein sequence ID" value="GJM94059.1"/>
    <property type="molecule type" value="Genomic_DNA"/>
</dbReference>
<keyword evidence="9" id="KW-1185">Reference proteome</keyword>
<proteinExistence type="inferred from homology"/>
<gene>
    <name evidence="8" type="primary">ga10671</name>
    <name evidence="8" type="ORF">PR202_ga10671</name>
</gene>
<dbReference type="CDD" id="cd06464">
    <property type="entry name" value="ACD_sHsps-like"/>
    <property type="match status" value="1"/>
</dbReference>
<evidence type="ECO:0000256" key="3">
    <source>
        <dbReference type="ARBA" id="ARBA00022821"/>
    </source>
</evidence>
<evidence type="ECO:0000313" key="8">
    <source>
        <dbReference type="EMBL" id="GJM94059.1"/>
    </source>
</evidence>
<dbReference type="AlphaFoldDB" id="A0AAV5C7A5"/>
<dbReference type="Gene3D" id="2.60.40.790">
    <property type="match status" value="1"/>
</dbReference>
<dbReference type="PANTHER" id="PTHR43670:SF7">
    <property type="entry name" value="OS01G0588000 PROTEIN"/>
    <property type="match status" value="1"/>
</dbReference>
<reference evidence="8" key="2">
    <citation type="submission" date="2021-12" db="EMBL/GenBank/DDBJ databases">
        <title>Resequencing data analysis of finger millet.</title>
        <authorList>
            <person name="Hatakeyama M."/>
            <person name="Aluri S."/>
            <person name="Balachadran M.T."/>
            <person name="Sivarajan S.R."/>
            <person name="Poveda L."/>
            <person name="Shimizu-Inatsugi R."/>
            <person name="Schlapbach R."/>
            <person name="Sreeman S.M."/>
            <person name="Shimizu K.K."/>
        </authorList>
    </citation>
    <scope>NUCLEOTIDE SEQUENCE</scope>
</reference>
<protein>
    <recommendedName>
        <fullName evidence="7">SHSP domain-containing protein</fullName>
    </recommendedName>
</protein>
<feature type="compositionally biased region" description="Basic and acidic residues" evidence="6">
    <location>
        <begin position="155"/>
        <end position="195"/>
    </location>
</feature>
<comment type="subcellular location">
    <subcellularLocation>
        <location evidence="1">Cell membrane</location>
        <topology evidence="1">Single-pass membrane protein</topology>
    </subcellularLocation>
</comment>
<keyword evidence="3" id="KW-0611">Plant defense</keyword>
<evidence type="ECO:0000256" key="4">
    <source>
        <dbReference type="PROSITE-ProRule" id="PRU00285"/>
    </source>
</evidence>
<feature type="region of interest" description="Disordered" evidence="6">
    <location>
        <begin position="98"/>
        <end position="195"/>
    </location>
</feature>
<dbReference type="GO" id="GO:0006952">
    <property type="term" value="P:defense response"/>
    <property type="evidence" value="ECO:0007669"/>
    <property type="project" value="UniProtKB-KW"/>
</dbReference>
<keyword evidence="2" id="KW-1003">Cell membrane</keyword>
<dbReference type="InterPro" id="IPR002068">
    <property type="entry name" value="A-crystallin/Hsp20_dom"/>
</dbReference>
<dbReference type="Pfam" id="PF00011">
    <property type="entry name" value="HSP20"/>
    <property type="match status" value="1"/>
</dbReference>
<dbReference type="GO" id="GO:0034605">
    <property type="term" value="P:cellular response to heat"/>
    <property type="evidence" value="ECO:0007669"/>
    <property type="project" value="TreeGrafter"/>
</dbReference>
<dbReference type="SUPFAM" id="SSF49764">
    <property type="entry name" value="HSP20-like chaperones"/>
    <property type="match status" value="1"/>
</dbReference>
<evidence type="ECO:0000313" key="9">
    <source>
        <dbReference type="Proteomes" id="UP001054889"/>
    </source>
</evidence>
<evidence type="ECO:0000256" key="6">
    <source>
        <dbReference type="SAM" id="MobiDB-lite"/>
    </source>
</evidence>
<evidence type="ECO:0000256" key="2">
    <source>
        <dbReference type="ARBA" id="ARBA00022475"/>
    </source>
</evidence>
<organism evidence="8 9">
    <name type="scientific">Eleusine coracana subsp. coracana</name>
    <dbReference type="NCBI Taxonomy" id="191504"/>
    <lineage>
        <taxon>Eukaryota</taxon>
        <taxon>Viridiplantae</taxon>
        <taxon>Streptophyta</taxon>
        <taxon>Embryophyta</taxon>
        <taxon>Tracheophyta</taxon>
        <taxon>Spermatophyta</taxon>
        <taxon>Magnoliopsida</taxon>
        <taxon>Liliopsida</taxon>
        <taxon>Poales</taxon>
        <taxon>Poaceae</taxon>
        <taxon>PACMAD clade</taxon>
        <taxon>Chloridoideae</taxon>
        <taxon>Cynodonteae</taxon>
        <taxon>Eleusininae</taxon>
        <taxon>Eleusine</taxon>
    </lineage>
</organism>
<accession>A0AAV5C7A5</accession>